<feature type="domain" description="Protein kinase" evidence="2">
    <location>
        <begin position="1"/>
        <end position="179"/>
    </location>
</feature>
<dbReference type="Gene3D" id="1.10.510.10">
    <property type="entry name" value="Transferase(Phosphotransferase) domain 1"/>
    <property type="match status" value="2"/>
</dbReference>
<dbReference type="Pfam" id="PF00069">
    <property type="entry name" value="Pkinase"/>
    <property type="match status" value="1"/>
</dbReference>
<dbReference type="Proteomes" id="UP001153678">
    <property type="component" value="Unassembled WGS sequence"/>
</dbReference>
<sequence>MSIRVHMRITRVNSGATSNLRKYLQQNHNQLTWKQRIKIIENITTAVLRLHQENSIHRDLHSGNILYSEYNGLWRIIDFGFCGPADKPLGSIYGNLASDIYSIGMLMWEISSGQPPFADFKHNYDLVMKIMNGVRPEIIPGTPLEYAYLMVQCWDADPLKRHDIVTLFDQILEIQKSYYKNENKEQNINFDNTQSNPKPNINLIDFTKRPTS</sequence>
<evidence type="ECO:0000313" key="4">
    <source>
        <dbReference type="Proteomes" id="UP001153678"/>
    </source>
</evidence>
<evidence type="ECO:0000259" key="2">
    <source>
        <dbReference type="PROSITE" id="PS50011"/>
    </source>
</evidence>
<organism evidence="3 4">
    <name type="scientific">Funneliformis geosporum</name>
    <dbReference type="NCBI Taxonomy" id="1117311"/>
    <lineage>
        <taxon>Eukaryota</taxon>
        <taxon>Fungi</taxon>
        <taxon>Fungi incertae sedis</taxon>
        <taxon>Mucoromycota</taxon>
        <taxon>Glomeromycotina</taxon>
        <taxon>Glomeromycetes</taxon>
        <taxon>Glomerales</taxon>
        <taxon>Glomeraceae</taxon>
        <taxon>Funneliformis</taxon>
    </lineage>
</organism>
<accession>A0A9W4SR41</accession>
<dbReference type="InterPro" id="IPR011009">
    <property type="entry name" value="Kinase-like_dom_sf"/>
</dbReference>
<dbReference type="EMBL" id="CAMKVN010001672">
    <property type="protein sequence ID" value="CAI2177436.1"/>
    <property type="molecule type" value="Genomic_DNA"/>
</dbReference>
<feature type="region of interest" description="Disordered" evidence="1">
    <location>
        <begin position="188"/>
        <end position="212"/>
    </location>
</feature>
<feature type="compositionally biased region" description="Polar residues" evidence="1">
    <location>
        <begin position="188"/>
        <end position="199"/>
    </location>
</feature>
<protein>
    <submittedName>
        <fullName evidence="3">16239_t:CDS:1</fullName>
    </submittedName>
</protein>
<dbReference type="GO" id="GO:0005524">
    <property type="term" value="F:ATP binding"/>
    <property type="evidence" value="ECO:0007669"/>
    <property type="project" value="InterPro"/>
</dbReference>
<dbReference type="PANTHER" id="PTHR44329">
    <property type="entry name" value="SERINE/THREONINE-PROTEIN KINASE TNNI3K-RELATED"/>
    <property type="match status" value="1"/>
</dbReference>
<keyword evidence="4" id="KW-1185">Reference proteome</keyword>
<dbReference type="SUPFAM" id="SSF56112">
    <property type="entry name" value="Protein kinase-like (PK-like)"/>
    <property type="match status" value="1"/>
</dbReference>
<evidence type="ECO:0000313" key="3">
    <source>
        <dbReference type="EMBL" id="CAI2177436.1"/>
    </source>
</evidence>
<dbReference type="GO" id="GO:0004674">
    <property type="term" value="F:protein serine/threonine kinase activity"/>
    <property type="evidence" value="ECO:0007669"/>
    <property type="project" value="TreeGrafter"/>
</dbReference>
<comment type="caution">
    <text evidence="3">The sequence shown here is derived from an EMBL/GenBank/DDBJ whole genome shotgun (WGS) entry which is preliminary data.</text>
</comment>
<dbReference type="OrthoDB" id="544350at2759"/>
<dbReference type="InterPro" id="IPR001245">
    <property type="entry name" value="Ser-Thr/Tyr_kinase_cat_dom"/>
</dbReference>
<dbReference type="InterPro" id="IPR000719">
    <property type="entry name" value="Prot_kinase_dom"/>
</dbReference>
<evidence type="ECO:0000256" key="1">
    <source>
        <dbReference type="SAM" id="MobiDB-lite"/>
    </source>
</evidence>
<gene>
    <name evidence="3" type="ORF">FWILDA_LOCUS8087</name>
</gene>
<dbReference type="InterPro" id="IPR051681">
    <property type="entry name" value="Ser/Thr_Kinases-Pseudokinases"/>
</dbReference>
<dbReference type="PROSITE" id="PS50011">
    <property type="entry name" value="PROTEIN_KINASE_DOM"/>
    <property type="match status" value="1"/>
</dbReference>
<name>A0A9W4SR41_9GLOM</name>
<dbReference type="Pfam" id="PF07714">
    <property type="entry name" value="PK_Tyr_Ser-Thr"/>
    <property type="match status" value="1"/>
</dbReference>
<reference evidence="3" key="1">
    <citation type="submission" date="2022-08" db="EMBL/GenBank/DDBJ databases">
        <authorList>
            <person name="Kallberg Y."/>
            <person name="Tangrot J."/>
            <person name="Rosling A."/>
        </authorList>
    </citation>
    <scope>NUCLEOTIDE SEQUENCE</scope>
    <source>
        <strain evidence="3">Wild A</strain>
    </source>
</reference>
<dbReference type="AlphaFoldDB" id="A0A9W4SR41"/>
<proteinExistence type="predicted"/>